<dbReference type="PANTHER" id="PTHR33958">
    <property type="entry name" value="PROTEIN C8ORF37"/>
    <property type="match status" value="1"/>
</dbReference>
<accession>A0ABM4QEL3</accession>
<keyword evidence="7" id="KW-0282">Flagellum</keyword>
<evidence type="ECO:0000256" key="2">
    <source>
        <dbReference type="ARBA" id="ARBA00004496"/>
    </source>
</evidence>
<comment type="function">
    <text evidence="4">May be involved in photoreceptor outer segment disk morphogenesis.</text>
</comment>
<dbReference type="InterPro" id="IPR029239">
    <property type="entry name" value="CFAP418"/>
</dbReference>
<keyword evidence="6" id="KW-1185">Reference proteome</keyword>
<reference evidence="7" key="1">
    <citation type="submission" date="2025-08" db="UniProtKB">
        <authorList>
            <consortium name="RefSeq"/>
        </authorList>
    </citation>
    <scope>IDENTIFICATION</scope>
    <source>
        <tissue evidence="7">Blood</tissue>
    </source>
</reference>
<evidence type="ECO:0000313" key="6">
    <source>
        <dbReference type="Proteomes" id="UP001652662"/>
    </source>
</evidence>
<evidence type="ECO:0000313" key="7">
    <source>
        <dbReference type="RefSeq" id="XP_070487882.1"/>
    </source>
</evidence>
<keyword evidence="7" id="KW-0966">Cell projection</keyword>
<organism evidence="6 7">
    <name type="scientific">Equus przewalskii</name>
    <name type="common">Przewalski's horse</name>
    <name type="synonym">Equus caballus przewalskii</name>
    <dbReference type="NCBI Taxonomy" id="9798"/>
    <lineage>
        <taxon>Eukaryota</taxon>
        <taxon>Metazoa</taxon>
        <taxon>Chordata</taxon>
        <taxon>Craniata</taxon>
        <taxon>Vertebrata</taxon>
        <taxon>Euteleostomi</taxon>
        <taxon>Mammalia</taxon>
        <taxon>Eutheria</taxon>
        <taxon>Laurasiatheria</taxon>
        <taxon>Perissodactyla</taxon>
        <taxon>Equidae</taxon>
        <taxon>Equus</taxon>
    </lineage>
</organism>
<dbReference type="GeneID" id="103543824"/>
<keyword evidence="3" id="KW-0963">Cytoplasm</keyword>
<name>A0ABM4QEL3_EQUPR</name>
<sequence>MAKDLEELLDEVESKFCRPDPLRLGMVELPKGCSGGGILSNDRNRAEAKETLRSTETCKKEDDLDSLINEIFEEPNFDRKSFKLKSKSSGNTSVRASVPGLGKSCSPVYLGGSAAPCGIGTNTSQSSFSLNRACDHLRCIACDFWIVSYDDYMWDKSCDYLFFRLASILLFLLRKTGPELTSMPIFLYFVCGIPATAWLDKRCAAVHPGSKLANPGLLK</sequence>
<gene>
    <name evidence="7" type="primary">CFAP418</name>
</gene>
<evidence type="ECO:0000256" key="3">
    <source>
        <dbReference type="ARBA" id="ARBA00022490"/>
    </source>
</evidence>
<proteinExistence type="predicted"/>
<dbReference type="Proteomes" id="UP001652662">
    <property type="component" value="Chromosome 8"/>
</dbReference>
<dbReference type="RefSeq" id="XP_070487882.1">
    <property type="nucleotide sequence ID" value="XM_070631781.1"/>
</dbReference>
<dbReference type="Pfam" id="PF14996">
    <property type="entry name" value="RMP"/>
    <property type="match status" value="1"/>
</dbReference>
<evidence type="ECO:0000256" key="4">
    <source>
        <dbReference type="ARBA" id="ARBA00024819"/>
    </source>
</evidence>
<protein>
    <recommendedName>
        <fullName evidence="5">Cilia- and flagella-associated protein 418</fullName>
    </recommendedName>
</protein>
<dbReference type="PANTHER" id="PTHR33958:SF1">
    <property type="entry name" value="CILIA- AND FLAGELLA-ASSOCIATED PROTEIN 418"/>
    <property type="match status" value="1"/>
</dbReference>
<keyword evidence="7" id="KW-0969">Cilium</keyword>
<evidence type="ECO:0000256" key="1">
    <source>
        <dbReference type="ARBA" id="ARBA00004437"/>
    </source>
</evidence>
<evidence type="ECO:0000256" key="5">
    <source>
        <dbReference type="ARBA" id="ARBA00026215"/>
    </source>
</evidence>
<comment type="subcellular location">
    <subcellularLocation>
        <location evidence="2">Cytoplasm</location>
    </subcellularLocation>
    <subcellularLocation>
        <location evidence="1">Photoreceptor inner segment</location>
    </subcellularLocation>
</comment>